<dbReference type="AlphaFoldDB" id="I8I5S2"/>
<dbReference type="Proteomes" id="UP000003704">
    <property type="component" value="Unassembled WGS sequence"/>
</dbReference>
<gene>
    <name evidence="2" type="ORF">WQQ_20380</name>
</gene>
<evidence type="ECO:0000259" key="1">
    <source>
        <dbReference type="Pfam" id="PF13628"/>
    </source>
</evidence>
<dbReference type="InterPro" id="IPR012347">
    <property type="entry name" value="Ferritin-like"/>
</dbReference>
<dbReference type="Pfam" id="PF13628">
    <property type="entry name" value="DUF4142"/>
    <property type="match status" value="1"/>
</dbReference>
<feature type="domain" description="DUF4142" evidence="1">
    <location>
        <begin position="14"/>
        <end position="150"/>
    </location>
</feature>
<dbReference type="InterPro" id="IPR025419">
    <property type="entry name" value="DUF4142"/>
</dbReference>
<evidence type="ECO:0000313" key="3">
    <source>
        <dbReference type="Proteomes" id="UP000003704"/>
    </source>
</evidence>
<evidence type="ECO:0000313" key="2">
    <source>
        <dbReference type="EMBL" id="EIT71901.1"/>
    </source>
</evidence>
<dbReference type="PANTHER" id="PTHR38593:SF1">
    <property type="entry name" value="BLR2558 PROTEIN"/>
    <property type="match status" value="1"/>
</dbReference>
<reference evidence="2 3" key="1">
    <citation type="journal article" date="2012" name="J. Bacteriol.">
        <title>Genome Sequence of n-Alkane-Degrading Hydrocarboniphaga effusa Strain AP103T (ATCC BAA-332T).</title>
        <authorList>
            <person name="Chang H.K."/>
            <person name="Zylstra G.J."/>
            <person name="Chae J.C."/>
        </authorList>
    </citation>
    <scope>NUCLEOTIDE SEQUENCE [LARGE SCALE GENOMIC DNA]</scope>
    <source>
        <strain evidence="2 3">AP103</strain>
    </source>
</reference>
<dbReference type="PANTHER" id="PTHR38593">
    <property type="entry name" value="BLR2558 PROTEIN"/>
    <property type="match status" value="1"/>
</dbReference>
<dbReference type="Gene3D" id="1.20.1260.10">
    <property type="match status" value="1"/>
</dbReference>
<dbReference type="OrthoDB" id="118677at2"/>
<organism evidence="2 3">
    <name type="scientific">Hydrocarboniphaga effusa AP103</name>
    <dbReference type="NCBI Taxonomy" id="1172194"/>
    <lineage>
        <taxon>Bacteria</taxon>
        <taxon>Pseudomonadati</taxon>
        <taxon>Pseudomonadota</taxon>
        <taxon>Gammaproteobacteria</taxon>
        <taxon>Nevskiales</taxon>
        <taxon>Nevskiaceae</taxon>
        <taxon>Hydrocarboniphaga</taxon>
    </lineage>
</organism>
<accession>I8I5S2</accession>
<keyword evidence="3" id="KW-1185">Reference proteome</keyword>
<name>I8I5S2_9GAMM</name>
<comment type="caution">
    <text evidence="2">The sequence shown here is derived from an EMBL/GenBank/DDBJ whole genome shotgun (WGS) entry which is preliminary data.</text>
</comment>
<dbReference type="EMBL" id="AKGD01000001">
    <property type="protein sequence ID" value="EIT71901.1"/>
    <property type="molecule type" value="Genomic_DNA"/>
</dbReference>
<sequence>MQPSGLVEAMLSNSDKAFFENAASAGMFEIQASKLAQTKASDAQVKSYAEKMVSDHTEAAAKLEKLAAAKKVTLPTSLSKHHQMMLDRLNKDSAGADFDAAYKRQMIVSHKEAVSLFDQESKKGQDADVKAFAAETLPKLQNHGGMAHDLLPKKS</sequence>
<proteinExistence type="predicted"/>
<dbReference type="STRING" id="1172194.WQQ_20380"/>
<protein>
    <recommendedName>
        <fullName evidence="1">DUF4142 domain-containing protein</fullName>
    </recommendedName>
</protein>